<dbReference type="AlphaFoldDB" id="A0A2U2X4T7"/>
<evidence type="ECO:0000259" key="1">
    <source>
        <dbReference type="Pfam" id="PF00534"/>
    </source>
</evidence>
<keyword evidence="2" id="KW-0808">Transferase</keyword>
<reference evidence="2" key="2">
    <citation type="submission" date="2018-05" db="EMBL/GenBank/DDBJ databases">
        <authorList>
            <person name="Lanie J.A."/>
            <person name="Ng W.-L."/>
            <person name="Kazmierczak K.M."/>
            <person name="Andrzejewski T.M."/>
            <person name="Davidsen T.M."/>
            <person name="Wayne K.J."/>
            <person name="Tettelin H."/>
            <person name="Glass J.I."/>
            <person name="Rusch D."/>
            <person name="Podicherti R."/>
            <person name="Tsui H.-C.T."/>
            <person name="Winkler M.E."/>
        </authorList>
    </citation>
    <scope>NUCLEOTIDE SEQUENCE [LARGE SCALE GENOMIC DNA]</scope>
    <source>
        <strain evidence="2">ZY111</strain>
    </source>
</reference>
<dbReference type="SUPFAM" id="SSF53756">
    <property type="entry name" value="UDP-Glycosyltransferase/glycogen phosphorylase"/>
    <property type="match status" value="1"/>
</dbReference>
<protein>
    <submittedName>
        <fullName evidence="2">Glycosyl transferase</fullName>
    </submittedName>
</protein>
<dbReference type="CDD" id="cd03801">
    <property type="entry name" value="GT4_PimA-like"/>
    <property type="match status" value="1"/>
</dbReference>
<dbReference type="OrthoDB" id="1395864at2"/>
<dbReference type="InterPro" id="IPR001296">
    <property type="entry name" value="Glyco_trans_1"/>
</dbReference>
<comment type="caution">
    <text evidence="2">The sequence shown here is derived from an EMBL/GenBank/DDBJ whole genome shotgun (WGS) entry which is preliminary data.</text>
</comment>
<evidence type="ECO:0000313" key="3">
    <source>
        <dbReference type="Proteomes" id="UP000245375"/>
    </source>
</evidence>
<dbReference type="PANTHER" id="PTHR12526">
    <property type="entry name" value="GLYCOSYLTRANSFERASE"/>
    <property type="match status" value="1"/>
</dbReference>
<gene>
    <name evidence="2" type="ORF">DIS18_11215</name>
</gene>
<dbReference type="GO" id="GO:0016757">
    <property type="term" value="F:glycosyltransferase activity"/>
    <property type="evidence" value="ECO:0007669"/>
    <property type="project" value="InterPro"/>
</dbReference>
<dbReference type="PANTHER" id="PTHR12526:SF630">
    <property type="entry name" value="GLYCOSYLTRANSFERASE"/>
    <property type="match status" value="1"/>
</dbReference>
<sequence>MRFLILTHVAHKFKDDEISAYAPYVREMNIWLKHVDEVLLIAPKSTRSKTVIDLPYNHDNLIFNEIPSIEFTNIKKLIFSIIKLPIILIKIFSACKKADHIHLRCPGNIGLLGSIVQIFFPKKIKTAKYAGNWDPEAVQPVSYKFQKRILSNTFLTKNMTALVYGDWENQTKNIKPFFTASYANEEREIRAHRDYSGKLKFVFVGGLVEGKRPLFAIQIIEKLNELGYNVSLDLYGDGILKKALKAYINEKTLQNKIKLLGNQSKETIKGALKEAHFLILASKSEGWPKAIAEAMFFGVIPISTSISCVPYMLDYGKRGVLIDFELQNAVEAVKRCLVDPELLKTMSEEAFVWSQKYTLDKFESEIVKLL</sequence>
<proteinExistence type="predicted"/>
<dbReference type="Pfam" id="PF00534">
    <property type="entry name" value="Glycos_transf_1"/>
    <property type="match status" value="1"/>
</dbReference>
<dbReference type="RefSeq" id="WP_109353146.1">
    <property type="nucleotide sequence ID" value="NZ_QFRI01000002.1"/>
</dbReference>
<organism evidence="2 3">
    <name type="scientific">Algibacter marinivivus</name>
    <dbReference type="NCBI Taxonomy" id="2100723"/>
    <lineage>
        <taxon>Bacteria</taxon>
        <taxon>Pseudomonadati</taxon>
        <taxon>Bacteroidota</taxon>
        <taxon>Flavobacteriia</taxon>
        <taxon>Flavobacteriales</taxon>
        <taxon>Flavobacteriaceae</taxon>
        <taxon>Algibacter</taxon>
    </lineage>
</organism>
<dbReference type="Proteomes" id="UP000245375">
    <property type="component" value="Unassembled WGS sequence"/>
</dbReference>
<name>A0A2U2X4T7_9FLAO</name>
<keyword evidence="3" id="KW-1185">Reference proteome</keyword>
<reference evidence="2" key="1">
    <citation type="submission" date="2018-05" db="EMBL/GenBank/DDBJ databases">
        <title>Algibacter marinivivus sp. nov., isolated from sample around a algae.</title>
        <authorList>
            <person name="Zhong X."/>
        </authorList>
    </citation>
    <scope>NUCLEOTIDE SEQUENCE [LARGE SCALE GENOMIC DNA]</scope>
    <source>
        <strain evidence="2">ZY111</strain>
    </source>
</reference>
<evidence type="ECO:0000313" key="2">
    <source>
        <dbReference type="EMBL" id="PWH82791.1"/>
    </source>
</evidence>
<accession>A0A2U2X4T7</accession>
<feature type="domain" description="Glycosyl transferase family 1" evidence="1">
    <location>
        <begin position="186"/>
        <end position="350"/>
    </location>
</feature>
<dbReference type="EMBL" id="QFRI01000002">
    <property type="protein sequence ID" value="PWH82791.1"/>
    <property type="molecule type" value="Genomic_DNA"/>
</dbReference>
<dbReference type="Gene3D" id="3.40.50.2000">
    <property type="entry name" value="Glycogen Phosphorylase B"/>
    <property type="match status" value="2"/>
</dbReference>